<proteinExistence type="predicted"/>
<keyword evidence="3" id="KW-1185">Reference proteome</keyword>
<reference evidence="2" key="1">
    <citation type="journal article" date="2020" name="J Insects Food Feed">
        <title>The yellow mealworm (Tenebrio molitor) genome: a resource for the emerging insects as food and feed industry.</title>
        <authorList>
            <person name="Eriksson T."/>
            <person name="Andere A."/>
            <person name="Kelstrup H."/>
            <person name="Emery V."/>
            <person name="Picard C."/>
        </authorList>
    </citation>
    <scope>NUCLEOTIDE SEQUENCE</scope>
    <source>
        <strain evidence="2">Stoneville</strain>
        <tissue evidence="2">Whole head</tissue>
    </source>
</reference>
<name>A0A8J6HDL1_TENMO</name>
<dbReference type="Proteomes" id="UP000719412">
    <property type="component" value="Unassembled WGS sequence"/>
</dbReference>
<evidence type="ECO:0000313" key="2">
    <source>
        <dbReference type="EMBL" id="KAH0812457.1"/>
    </source>
</evidence>
<comment type="caution">
    <text evidence="2">The sequence shown here is derived from an EMBL/GenBank/DDBJ whole genome shotgun (WGS) entry which is preliminary data.</text>
</comment>
<evidence type="ECO:0000313" key="3">
    <source>
        <dbReference type="Proteomes" id="UP000719412"/>
    </source>
</evidence>
<feature type="compositionally biased region" description="Acidic residues" evidence="1">
    <location>
        <begin position="104"/>
        <end position="116"/>
    </location>
</feature>
<dbReference type="AlphaFoldDB" id="A0A8J6HDL1"/>
<protein>
    <submittedName>
        <fullName evidence="2">Uncharacterized protein</fullName>
    </submittedName>
</protein>
<feature type="region of interest" description="Disordered" evidence="1">
    <location>
        <begin position="104"/>
        <end position="139"/>
    </location>
</feature>
<evidence type="ECO:0000256" key="1">
    <source>
        <dbReference type="SAM" id="MobiDB-lite"/>
    </source>
</evidence>
<gene>
    <name evidence="2" type="ORF">GEV33_010334</name>
</gene>
<reference evidence="2" key="2">
    <citation type="submission" date="2021-08" db="EMBL/GenBank/DDBJ databases">
        <authorList>
            <person name="Eriksson T."/>
        </authorList>
    </citation>
    <scope>NUCLEOTIDE SEQUENCE</scope>
    <source>
        <strain evidence="2">Stoneville</strain>
        <tissue evidence="2">Whole head</tissue>
    </source>
</reference>
<accession>A0A8J6HDL1</accession>
<sequence length="161" mass="18101">MAGEIHDSAAWRARVNSGPLTKGLEPATEDPASRAWILEKPRGLRTYNEIVDKIARHCKIRRWSVEDEPHVGHRTVELFKPDLAVQDAGSEGLGIRLHCRVEDENENENNANEDSESSSNISDNHKISDLEATADETDEELIEIRIISEEEETESTSETQL</sequence>
<organism evidence="2 3">
    <name type="scientific">Tenebrio molitor</name>
    <name type="common">Yellow mealworm beetle</name>
    <dbReference type="NCBI Taxonomy" id="7067"/>
    <lineage>
        <taxon>Eukaryota</taxon>
        <taxon>Metazoa</taxon>
        <taxon>Ecdysozoa</taxon>
        <taxon>Arthropoda</taxon>
        <taxon>Hexapoda</taxon>
        <taxon>Insecta</taxon>
        <taxon>Pterygota</taxon>
        <taxon>Neoptera</taxon>
        <taxon>Endopterygota</taxon>
        <taxon>Coleoptera</taxon>
        <taxon>Polyphaga</taxon>
        <taxon>Cucujiformia</taxon>
        <taxon>Tenebrionidae</taxon>
        <taxon>Tenebrio</taxon>
    </lineage>
</organism>
<dbReference type="EMBL" id="JABDTM020026037">
    <property type="protein sequence ID" value="KAH0812457.1"/>
    <property type="molecule type" value="Genomic_DNA"/>
</dbReference>